<dbReference type="GO" id="GO:0009317">
    <property type="term" value="C:acetyl-CoA carboxylase complex"/>
    <property type="evidence" value="ECO:0007669"/>
    <property type="project" value="TreeGrafter"/>
</dbReference>
<keyword evidence="4" id="KW-1185">Reference proteome</keyword>
<feature type="domain" description="CoA carboxyltransferase C-terminal" evidence="2">
    <location>
        <begin position="223"/>
        <end position="472"/>
    </location>
</feature>
<dbReference type="RefSeq" id="WP_203750868.1">
    <property type="nucleotide sequence ID" value="NZ_BONF01000030.1"/>
</dbReference>
<evidence type="ECO:0000259" key="1">
    <source>
        <dbReference type="PROSITE" id="PS50980"/>
    </source>
</evidence>
<dbReference type="Pfam" id="PF01039">
    <property type="entry name" value="Carboxyl_trans"/>
    <property type="match status" value="1"/>
</dbReference>
<accession>A0A8J3JV52</accession>
<dbReference type="PANTHER" id="PTHR43842:SF2">
    <property type="entry name" value="PROPIONYL-COA CARBOXYLASE BETA CHAIN, MITOCHONDRIAL"/>
    <property type="match status" value="1"/>
</dbReference>
<dbReference type="PANTHER" id="PTHR43842">
    <property type="entry name" value="PROPIONYL-COA CARBOXYLASE BETA CHAIN"/>
    <property type="match status" value="1"/>
</dbReference>
<dbReference type="Gene3D" id="3.90.226.10">
    <property type="entry name" value="2-enoyl-CoA Hydratase, Chain A, domain 1"/>
    <property type="match status" value="2"/>
</dbReference>
<evidence type="ECO:0000259" key="2">
    <source>
        <dbReference type="PROSITE" id="PS50989"/>
    </source>
</evidence>
<dbReference type="InterPro" id="IPR034733">
    <property type="entry name" value="AcCoA_carboxyl_beta"/>
</dbReference>
<dbReference type="GO" id="GO:0004658">
    <property type="term" value="F:propionyl-CoA carboxylase activity"/>
    <property type="evidence" value="ECO:0007669"/>
    <property type="project" value="TreeGrafter"/>
</dbReference>
<dbReference type="InterPro" id="IPR011762">
    <property type="entry name" value="COA_CT_N"/>
</dbReference>
<dbReference type="InterPro" id="IPR011763">
    <property type="entry name" value="COA_CT_C"/>
</dbReference>
<dbReference type="InterPro" id="IPR051047">
    <property type="entry name" value="AccD/PCCB"/>
</dbReference>
<dbReference type="AlphaFoldDB" id="A0A8J3JV52"/>
<feature type="domain" description="CoA carboxyltransferase N-terminal" evidence="1">
    <location>
        <begin position="1"/>
        <end position="227"/>
    </location>
</feature>
<dbReference type="SUPFAM" id="SSF52096">
    <property type="entry name" value="ClpP/crotonase"/>
    <property type="match status" value="2"/>
</dbReference>
<dbReference type="EMBL" id="BONF01000030">
    <property type="protein sequence ID" value="GIF83694.1"/>
    <property type="molecule type" value="Genomic_DNA"/>
</dbReference>
<organism evidence="3 4">
    <name type="scientific">Catellatospora bangladeshensis</name>
    <dbReference type="NCBI Taxonomy" id="310355"/>
    <lineage>
        <taxon>Bacteria</taxon>
        <taxon>Bacillati</taxon>
        <taxon>Actinomycetota</taxon>
        <taxon>Actinomycetes</taxon>
        <taxon>Micromonosporales</taxon>
        <taxon>Micromonosporaceae</taxon>
        <taxon>Catellatospora</taxon>
    </lineage>
</organism>
<name>A0A8J3JV52_9ACTN</name>
<reference evidence="3 4" key="1">
    <citation type="submission" date="2021-01" db="EMBL/GenBank/DDBJ databases">
        <title>Whole genome shotgun sequence of Catellatospora bangladeshensis NBRC 107357.</title>
        <authorList>
            <person name="Komaki H."/>
            <person name="Tamura T."/>
        </authorList>
    </citation>
    <scope>NUCLEOTIDE SEQUENCE [LARGE SCALE GENOMIC DNA]</scope>
    <source>
        <strain evidence="3 4">NBRC 107357</strain>
    </source>
</reference>
<sequence length="475" mass="49325">MTVIETLPAGPAPGAGTADRASARLLGLFDGGNPELLLPARDSEVAVAYGPIGGVPSAAYATDPARRGGAMTQEGCTRIAEVIEQADLRGLPVVGLWQSGGASLTEGVGALDGVGRVFRAIVAASGRTPQISVVLGSAAGGAAYGSALTDLVIMSEEASMFVTGPRVVRDATGVEVGFAELGGAAVHSRHSGVAHLIRRDEAECLDAARELVTLLGDQRAFGRPGNTLDGADYRALLPESPRQAYNVTKLVDALLDAPAVQLSPRWAPHVVTALGRLGGRTVGVVANNPLKLGGCLDAEAGDKAARFVRLCDSYGVPLVVLVDVPGYLPGVSQETNGVLRRGAKLLHAFAACQVPRVTLVTRKAFGGAFIAMNSRSLGADAVYAWPGAEVDVMSAESTVRVANRRRLEAVDDDSARAALEAELVAEYRQTEHGLAAAVRDGIVDAVIDPADTRTTLIRALSRRRSVPHRLPNIPL</sequence>
<comment type="caution">
    <text evidence="3">The sequence shown here is derived from an EMBL/GenBank/DDBJ whole genome shotgun (WGS) entry which is preliminary data.</text>
</comment>
<proteinExistence type="predicted"/>
<gene>
    <name evidence="3" type="primary">accD6</name>
    <name evidence="3" type="ORF">Cba03nite_50430</name>
</gene>
<dbReference type="PROSITE" id="PS50980">
    <property type="entry name" value="COA_CT_NTER"/>
    <property type="match status" value="1"/>
</dbReference>
<evidence type="ECO:0000313" key="4">
    <source>
        <dbReference type="Proteomes" id="UP000601223"/>
    </source>
</evidence>
<dbReference type="Proteomes" id="UP000601223">
    <property type="component" value="Unassembled WGS sequence"/>
</dbReference>
<dbReference type="PROSITE" id="PS50989">
    <property type="entry name" value="COA_CT_CTER"/>
    <property type="match status" value="1"/>
</dbReference>
<dbReference type="InterPro" id="IPR029045">
    <property type="entry name" value="ClpP/crotonase-like_dom_sf"/>
</dbReference>
<protein>
    <submittedName>
        <fullName evidence="3">Putative propionyl-CoA carboxylase beta chain 6</fullName>
    </submittedName>
</protein>
<evidence type="ECO:0000313" key="3">
    <source>
        <dbReference type="EMBL" id="GIF83694.1"/>
    </source>
</evidence>